<comment type="similarity">
    <text evidence="2 18">Belongs to the cation transport ATPase (P-type) (TC 3.A.3) family. Type IIIA subfamily.</text>
</comment>
<dbReference type="Gene3D" id="3.40.50.1000">
    <property type="entry name" value="HAD superfamily/HAD-like"/>
    <property type="match status" value="1"/>
</dbReference>
<dbReference type="InterPro" id="IPR006534">
    <property type="entry name" value="P-type_ATPase_IIIA"/>
</dbReference>
<dbReference type="Pfam" id="PF00122">
    <property type="entry name" value="E1-E2_ATPase"/>
    <property type="match status" value="1"/>
</dbReference>
<feature type="transmembrane region" description="Helical" evidence="18">
    <location>
        <begin position="101"/>
        <end position="117"/>
    </location>
</feature>
<dbReference type="FunFam" id="3.40.50.1000:FF:000211">
    <property type="entry name" value="Plasma membrane ATPase"/>
    <property type="match status" value="1"/>
</dbReference>
<feature type="transmembrane region" description="Helical" evidence="18">
    <location>
        <begin position="66"/>
        <end position="89"/>
    </location>
</feature>
<evidence type="ECO:0000313" key="21">
    <source>
        <dbReference type="RefSeq" id="XP_039131046.1"/>
    </source>
</evidence>
<dbReference type="InterPro" id="IPR018303">
    <property type="entry name" value="ATPase_P-typ_P_site"/>
</dbReference>
<feature type="transmembrane region" description="Helical" evidence="18">
    <location>
        <begin position="756"/>
        <end position="776"/>
    </location>
</feature>
<dbReference type="EC" id="7.1.2.1" evidence="3 18"/>
<keyword evidence="4 18" id="KW-0813">Transport</keyword>
<evidence type="ECO:0000256" key="4">
    <source>
        <dbReference type="ARBA" id="ARBA00022448"/>
    </source>
</evidence>
<keyword evidence="6 18" id="KW-0812">Transmembrane</keyword>
<dbReference type="CDD" id="cd02076">
    <property type="entry name" value="P-type_ATPase_H"/>
    <property type="match status" value="1"/>
</dbReference>
<evidence type="ECO:0000259" key="19">
    <source>
        <dbReference type="SMART" id="SM00831"/>
    </source>
</evidence>
<feature type="transmembrane region" description="Helical" evidence="18">
    <location>
        <begin position="248"/>
        <end position="270"/>
    </location>
</feature>
<dbReference type="InterPro" id="IPR023299">
    <property type="entry name" value="ATPase_P-typ_cyto_dom_N"/>
</dbReference>
<dbReference type="InterPro" id="IPR008250">
    <property type="entry name" value="ATPase_P-typ_transduc_dom_A_sf"/>
</dbReference>
<dbReference type="Pfam" id="PF00702">
    <property type="entry name" value="Hydrolase"/>
    <property type="match status" value="1"/>
</dbReference>
<keyword evidence="10 18" id="KW-0067">ATP-binding</keyword>
<keyword evidence="20" id="KW-1185">Reference proteome</keyword>
<evidence type="ECO:0000256" key="2">
    <source>
        <dbReference type="ARBA" id="ARBA00008804"/>
    </source>
</evidence>
<name>A0AB40BUC3_DIOCR</name>
<dbReference type="SMART" id="SM00831">
    <property type="entry name" value="Cation_ATPase_N"/>
    <property type="match status" value="1"/>
</dbReference>
<evidence type="ECO:0000256" key="11">
    <source>
        <dbReference type="ARBA" id="ARBA00022842"/>
    </source>
</evidence>
<dbReference type="SFLD" id="SFLDS00003">
    <property type="entry name" value="Haloacid_Dehalogenase"/>
    <property type="match status" value="1"/>
</dbReference>
<dbReference type="Proteomes" id="UP001515500">
    <property type="component" value="Chromosome 8"/>
</dbReference>
<keyword evidence="14 18" id="KW-0406">Ion transport</keyword>
<dbReference type="Pfam" id="PF00690">
    <property type="entry name" value="Cation_ATPase_N"/>
    <property type="match status" value="1"/>
</dbReference>
<evidence type="ECO:0000256" key="18">
    <source>
        <dbReference type="RuleBase" id="RU362083"/>
    </source>
</evidence>
<organism evidence="20 21">
    <name type="scientific">Dioscorea cayennensis subsp. rotundata</name>
    <name type="common">White Guinea yam</name>
    <name type="synonym">Dioscorea rotundata</name>
    <dbReference type="NCBI Taxonomy" id="55577"/>
    <lineage>
        <taxon>Eukaryota</taxon>
        <taxon>Viridiplantae</taxon>
        <taxon>Streptophyta</taxon>
        <taxon>Embryophyta</taxon>
        <taxon>Tracheophyta</taxon>
        <taxon>Spermatophyta</taxon>
        <taxon>Magnoliopsida</taxon>
        <taxon>Liliopsida</taxon>
        <taxon>Dioscoreales</taxon>
        <taxon>Dioscoreaceae</taxon>
        <taxon>Dioscorea</taxon>
    </lineage>
</organism>
<accession>A0AB40BUC3</accession>
<dbReference type="InterPro" id="IPR001757">
    <property type="entry name" value="P_typ_ATPase"/>
</dbReference>
<keyword evidence="7" id="KW-0479">Metal-binding</keyword>
<dbReference type="NCBIfam" id="TIGR01647">
    <property type="entry name" value="ATPase-IIIA_H"/>
    <property type="match status" value="1"/>
</dbReference>
<dbReference type="GeneID" id="120267453"/>
<feature type="transmembrane region" description="Helical" evidence="18">
    <location>
        <begin position="788"/>
        <end position="809"/>
    </location>
</feature>
<dbReference type="FunFam" id="3.40.1110.10:FF:000004">
    <property type="entry name" value="Plasma membrane ATPase"/>
    <property type="match status" value="1"/>
</dbReference>
<keyword evidence="5" id="KW-0597">Phosphoprotein</keyword>
<dbReference type="PRINTS" id="PR00120">
    <property type="entry name" value="HATPASE"/>
</dbReference>
<keyword evidence="13 18" id="KW-1133">Transmembrane helix</keyword>
<feature type="domain" description="Cation-transporting P-type ATPase N-terminal" evidence="19">
    <location>
        <begin position="18"/>
        <end position="90"/>
    </location>
</feature>
<dbReference type="GO" id="GO:0005886">
    <property type="term" value="C:plasma membrane"/>
    <property type="evidence" value="ECO:0007669"/>
    <property type="project" value="UniProtKB-SubCell"/>
</dbReference>
<comment type="catalytic activity">
    <reaction evidence="16 18">
        <text>ATP + H2O + H(+)(in) = ADP + phosphate + 2 H(+)(out)</text>
        <dbReference type="Rhea" id="RHEA:20852"/>
        <dbReference type="ChEBI" id="CHEBI:15377"/>
        <dbReference type="ChEBI" id="CHEBI:15378"/>
        <dbReference type="ChEBI" id="CHEBI:30616"/>
        <dbReference type="ChEBI" id="CHEBI:43474"/>
        <dbReference type="ChEBI" id="CHEBI:456216"/>
        <dbReference type="EC" id="7.1.2.1"/>
    </reaction>
</comment>
<dbReference type="InterPro" id="IPR023214">
    <property type="entry name" value="HAD_sf"/>
</dbReference>
<evidence type="ECO:0000256" key="8">
    <source>
        <dbReference type="ARBA" id="ARBA00022741"/>
    </source>
</evidence>
<evidence type="ECO:0000256" key="5">
    <source>
        <dbReference type="ARBA" id="ARBA00022553"/>
    </source>
</evidence>
<feature type="transmembrane region" description="Helical" evidence="18">
    <location>
        <begin position="821"/>
        <end position="838"/>
    </location>
</feature>
<dbReference type="PANTHER" id="PTHR42861">
    <property type="entry name" value="CALCIUM-TRANSPORTING ATPASE"/>
    <property type="match status" value="1"/>
</dbReference>
<dbReference type="RefSeq" id="XP_039131046.1">
    <property type="nucleotide sequence ID" value="XM_039275112.1"/>
</dbReference>
<proteinExistence type="inferred from homology"/>
<dbReference type="GO" id="GO:0005524">
    <property type="term" value="F:ATP binding"/>
    <property type="evidence" value="ECO:0007669"/>
    <property type="project" value="UniProtKB-UniRule"/>
</dbReference>
<dbReference type="SUPFAM" id="SSF81665">
    <property type="entry name" value="Calcium ATPase, transmembrane domain M"/>
    <property type="match status" value="1"/>
</dbReference>
<keyword evidence="9 18" id="KW-0375">Hydrogen ion transport</keyword>
<dbReference type="GO" id="GO:0120029">
    <property type="term" value="P:proton export across plasma membrane"/>
    <property type="evidence" value="ECO:0007669"/>
    <property type="project" value="UniProtKB-UniRule"/>
</dbReference>
<dbReference type="FunFam" id="1.20.1110.10:FF:000045">
    <property type="entry name" value="ATPase 4 plasma membrane-type"/>
    <property type="match status" value="1"/>
</dbReference>
<dbReference type="InterPro" id="IPR036412">
    <property type="entry name" value="HAD-like_sf"/>
</dbReference>
<dbReference type="GO" id="GO:0046872">
    <property type="term" value="F:metal ion binding"/>
    <property type="evidence" value="ECO:0007669"/>
    <property type="project" value="UniProtKB-KW"/>
</dbReference>
<dbReference type="NCBIfam" id="TIGR01494">
    <property type="entry name" value="ATPase_P-type"/>
    <property type="match status" value="2"/>
</dbReference>
<feature type="transmembrane region" description="Helical" evidence="18">
    <location>
        <begin position="282"/>
        <end position="304"/>
    </location>
</feature>
<keyword evidence="15 18" id="KW-0472">Membrane</keyword>
<evidence type="ECO:0000313" key="20">
    <source>
        <dbReference type="Proteomes" id="UP001515500"/>
    </source>
</evidence>
<dbReference type="FunFam" id="2.70.150.10:FF:000004">
    <property type="entry name" value="Plasma membrane ATPase"/>
    <property type="match status" value="1"/>
</dbReference>
<dbReference type="SUPFAM" id="SSF56784">
    <property type="entry name" value="HAD-like"/>
    <property type="match status" value="1"/>
</dbReference>
<keyword evidence="11 18" id="KW-0460">Magnesium</keyword>
<feature type="transmembrane region" description="Helical" evidence="18">
    <location>
        <begin position="649"/>
        <end position="671"/>
    </location>
</feature>
<dbReference type="Gene3D" id="2.70.150.10">
    <property type="entry name" value="Calcium-transporting ATPase, cytoplasmic transduction domain A"/>
    <property type="match status" value="1"/>
</dbReference>
<dbReference type="Gene3D" id="6.10.140.890">
    <property type="match status" value="1"/>
</dbReference>
<evidence type="ECO:0000256" key="15">
    <source>
        <dbReference type="ARBA" id="ARBA00023136"/>
    </source>
</evidence>
<gene>
    <name evidence="21" type="primary">LOC120267453</name>
</gene>
<protein>
    <recommendedName>
        <fullName evidence="17 18">Plasma membrane ATPase</fullName>
        <ecNumber evidence="3 18">7.1.2.1</ecNumber>
    </recommendedName>
</protein>
<evidence type="ECO:0000256" key="10">
    <source>
        <dbReference type="ARBA" id="ARBA00022840"/>
    </source>
</evidence>
<dbReference type="InterPro" id="IPR044492">
    <property type="entry name" value="P_typ_ATPase_HD_dom"/>
</dbReference>
<dbReference type="Gene3D" id="1.20.1110.10">
    <property type="entry name" value="Calcium-transporting ATPase, transmembrane domain"/>
    <property type="match status" value="1"/>
</dbReference>
<dbReference type="InterPro" id="IPR004014">
    <property type="entry name" value="ATPase_P-typ_cation-transptr_N"/>
</dbReference>
<evidence type="ECO:0000256" key="1">
    <source>
        <dbReference type="ARBA" id="ARBA00004141"/>
    </source>
</evidence>
<evidence type="ECO:0000256" key="12">
    <source>
        <dbReference type="ARBA" id="ARBA00022967"/>
    </source>
</evidence>
<dbReference type="InterPro" id="IPR059000">
    <property type="entry name" value="ATPase_P-type_domA"/>
</dbReference>
<evidence type="ECO:0000256" key="17">
    <source>
        <dbReference type="ARBA" id="ARBA00071631"/>
    </source>
</evidence>
<evidence type="ECO:0000256" key="6">
    <source>
        <dbReference type="ARBA" id="ARBA00022692"/>
    </source>
</evidence>
<evidence type="ECO:0000256" key="9">
    <source>
        <dbReference type="ARBA" id="ARBA00022781"/>
    </source>
</evidence>
<dbReference type="InterPro" id="IPR023298">
    <property type="entry name" value="ATPase_P-typ_TM_dom_sf"/>
</dbReference>
<keyword evidence="8 18" id="KW-0547">Nucleotide-binding</keyword>
<dbReference type="Gene3D" id="3.40.1110.10">
    <property type="entry name" value="Calcium-transporting ATPase, cytoplasmic domain N"/>
    <property type="match status" value="1"/>
</dbReference>
<dbReference type="SFLD" id="SFLDF00027">
    <property type="entry name" value="p-type_atpase"/>
    <property type="match status" value="1"/>
</dbReference>
<reference evidence="21" key="1">
    <citation type="submission" date="2025-08" db="UniProtKB">
        <authorList>
            <consortium name="RefSeq"/>
        </authorList>
    </citation>
    <scope>IDENTIFICATION</scope>
</reference>
<comment type="subcellular location">
    <subcellularLocation>
        <location evidence="18">Cell membrane</location>
        <topology evidence="18">Multi-pass membrane protein</topology>
    </subcellularLocation>
    <subcellularLocation>
        <location evidence="1">Membrane</location>
        <topology evidence="1">Multi-pass membrane protein</topology>
    </subcellularLocation>
</comment>
<dbReference type="SFLD" id="SFLDG00002">
    <property type="entry name" value="C1.7:_P-type_atpase_like"/>
    <property type="match status" value="1"/>
</dbReference>
<dbReference type="AlphaFoldDB" id="A0AB40BUC3"/>
<sequence>MAAGSSISLEEIKNETVDLERIPVEEVFEQLKCSKDGLSSSEGEQRLNIFGPNKLEEKKESKFLKFLGFMWNPLSWVMEFAAIMAIVLANGGGRPPDWPDFVGIVVLLFINSTISFIEENNAGNAAAALMAGLAPKTKVLRDGRWSEQDASMLVPGDIISIKLGDIIPADARLLEGDPLKIDQAALTGESLPVTRHPGDEVFSGSTCKQGEIEAIVIATGVHTFFGKAAHLVDSTNNVGHFQKVLTSIGNFCICSIAIGMLVEILVMYPIQNRAYRDGIDNLLVLLIGGIPIAMPTVLSVTMAIGSHRLSEQGAITKRMTAIEEMAGMDVLCSDKTGTLTLNKLTVDKTLIEVFVKDLDKDTVVLHAARASRIENQDAIDASIVGMLADPKEARAGIQEVHFLPFNPVEKRTAITFIDENGNWHRSSKGAPEQIIELCNLREDAKKRVHEMIDRFADRGLRSLGVARQEVPEANKDSPGTPWQFMGLLPLFDPPRHDSAETIRRALHLGVNVKMITGDQLAIAKETGRRLGMGTNMYPSSTLLGEKGDNVTGLPIDELIETADGFAGVFPEHKYEIVNRLQSKKHICGMTGDGVNDAPALKKADIGIAVDDATDAARSASDIVLTEPGLSVIVSAVLTSRAIFQRMKNYTIYAVSITIRIVLGFLLIALIWRFDFPPFMVLIIAILNDGTIMTISKDRVKPSPLPDSWKLSEIFATGIVLGTYQAVMTVVFFWVAIDTNFFPRHFGVRTINDNVDELAAALYLQVSIISQALIFVTRSRSWSFIERPGLLLVGAFLAAQLVATIIAVYANWPFAKIRGIGWGWAGIIWLYSIVTYFPLDILKFMIRFALSGKAWDNLLQNKTAFTSKKDYGKGEREAQWALAQRTLHGLQPPDTSNLFQDKNSYRELSEIAEQAKRRAEVARLRELHTLKGHVESVVKLKGLDIETIQQHYTV</sequence>
<evidence type="ECO:0000256" key="13">
    <source>
        <dbReference type="ARBA" id="ARBA00022989"/>
    </source>
</evidence>
<dbReference type="PRINTS" id="PR00119">
    <property type="entry name" value="CATATPASE"/>
</dbReference>
<keyword evidence="12 18" id="KW-1278">Translocase</keyword>
<dbReference type="GO" id="GO:0016887">
    <property type="term" value="F:ATP hydrolysis activity"/>
    <property type="evidence" value="ECO:0007669"/>
    <property type="project" value="InterPro"/>
</dbReference>
<dbReference type="PROSITE" id="PS00154">
    <property type="entry name" value="ATPASE_E1_E2"/>
    <property type="match status" value="1"/>
</dbReference>
<evidence type="ECO:0000256" key="16">
    <source>
        <dbReference type="ARBA" id="ARBA00048122"/>
    </source>
</evidence>
<feature type="transmembrane region" description="Helical" evidence="18">
    <location>
        <begin position="714"/>
        <end position="736"/>
    </location>
</feature>
<evidence type="ECO:0000256" key="3">
    <source>
        <dbReference type="ARBA" id="ARBA00012476"/>
    </source>
</evidence>
<evidence type="ECO:0000256" key="14">
    <source>
        <dbReference type="ARBA" id="ARBA00023065"/>
    </source>
</evidence>
<dbReference type="GO" id="GO:0008553">
    <property type="term" value="F:P-type proton-exporting transporter activity"/>
    <property type="evidence" value="ECO:0007669"/>
    <property type="project" value="UniProtKB-UniRule"/>
</dbReference>
<evidence type="ECO:0000256" key="7">
    <source>
        <dbReference type="ARBA" id="ARBA00022723"/>
    </source>
</evidence>
<dbReference type="SUPFAM" id="SSF81653">
    <property type="entry name" value="Calcium ATPase, transduction domain A"/>
    <property type="match status" value="1"/>
</dbReference>